<accession>A0A410T5Z5</accession>
<proteinExistence type="predicted"/>
<dbReference type="Pfam" id="PF24210">
    <property type="entry name" value="T4_RIIA1"/>
    <property type="match status" value="1"/>
</dbReference>
<gene>
    <name evidence="1" type="ORF">Henu6_gp65</name>
</gene>
<dbReference type="Proteomes" id="UP000289169">
    <property type="component" value="Segment"/>
</dbReference>
<protein>
    <submittedName>
        <fullName evidence="1">Uncharacterized protein</fullName>
    </submittedName>
</protein>
<evidence type="ECO:0000313" key="1">
    <source>
        <dbReference type="EMBL" id="QAU04046.1"/>
    </source>
</evidence>
<dbReference type="EMBL" id="MK240351">
    <property type="protein sequence ID" value="QAU04046.1"/>
    <property type="molecule type" value="Genomic_DNA"/>
</dbReference>
<name>A0A410T5Z5_9CAUD</name>
<dbReference type="InterPro" id="IPR056959">
    <property type="entry name" value="RIIA1-like"/>
</dbReference>
<organism evidence="1 2">
    <name type="scientific">Acinetobacter phage Henu6</name>
    <dbReference type="NCBI Taxonomy" id="2500136"/>
    <lineage>
        <taxon>Viruses</taxon>
        <taxon>Duplodnaviria</taxon>
        <taxon>Heunggongvirae</taxon>
        <taxon>Uroviricota</taxon>
        <taxon>Caudoviricetes</taxon>
        <taxon>Pantevenvirales</taxon>
        <taxon>Straboviridae</taxon>
        <taxon>Twarogvirinae</taxon>
        <taxon>Zedzedvirus</taxon>
        <taxon>Zedzedvirus zz1</taxon>
    </lineage>
</organism>
<sequence>MICPPVINKKNLAEAIKRQHHSTERFFDVHEAAIERNLNLEMAARLEAGVASEEDERKAIELLKRHGL</sequence>
<evidence type="ECO:0000313" key="2">
    <source>
        <dbReference type="Proteomes" id="UP000289169"/>
    </source>
</evidence>
<reference evidence="1 2" key="1">
    <citation type="submission" date="2018-11" db="EMBL/GenBank/DDBJ databases">
        <authorList>
            <person name="Teng T."/>
        </authorList>
    </citation>
    <scope>NUCLEOTIDE SEQUENCE [LARGE SCALE GENOMIC DNA]</scope>
</reference>